<dbReference type="OrthoDB" id="3677453at2"/>
<dbReference type="PANTHER" id="PTHR43297">
    <property type="entry name" value="OLIGOPEPTIDE TRANSPORT ATP-BINDING PROTEIN APPD"/>
    <property type="match status" value="1"/>
</dbReference>
<dbReference type="GO" id="GO:0015833">
    <property type="term" value="P:peptide transport"/>
    <property type="evidence" value="ECO:0007669"/>
    <property type="project" value="InterPro"/>
</dbReference>
<dbReference type="Gene3D" id="3.40.50.300">
    <property type="entry name" value="P-loop containing nucleotide triphosphate hydrolases"/>
    <property type="match status" value="1"/>
</dbReference>
<keyword evidence="7" id="KW-0547">Nucleotide-binding</keyword>
<keyword evidence="10 11" id="KW-0472">Membrane</keyword>
<feature type="domain" description="ABC transmembrane type-1" evidence="13">
    <location>
        <begin position="104"/>
        <end position="298"/>
    </location>
</feature>
<dbReference type="RefSeq" id="WP_067938907.1">
    <property type="nucleotide sequence ID" value="NZ_CP014228.1"/>
</dbReference>
<dbReference type="Pfam" id="PF00528">
    <property type="entry name" value="BPD_transp_1"/>
    <property type="match status" value="1"/>
</dbReference>
<dbReference type="InterPro" id="IPR025966">
    <property type="entry name" value="OppC_N"/>
</dbReference>
<dbReference type="InterPro" id="IPR013563">
    <property type="entry name" value="Oligopep_ABC_C"/>
</dbReference>
<keyword evidence="5" id="KW-1003">Cell membrane</keyword>
<comment type="similarity">
    <text evidence="3">Belongs to the ABC transporter superfamily.</text>
</comment>
<proteinExistence type="inferred from homology"/>
<dbReference type="GO" id="GO:0005524">
    <property type="term" value="F:ATP binding"/>
    <property type="evidence" value="ECO:0007669"/>
    <property type="project" value="UniProtKB-KW"/>
</dbReference>
<dbReference type="GO" id="GO:0055085">
    <property type="term" value="P:transmembrane transport"/>
    <property type="evidence" value="ECO:0007669"/>
    <property type="project" value="InterPro"/>
</dbReference>
<dbReference type="STRING" id="111015.AXF14_00165"/>
<dbReference type="PANTHER" id="PTHR43297:SF2">
    <property type="entry name" value="DIPEPTIDE TRANSPORT ATP-BINDING PROTEIN DPPD"/>
    <property type="match status" value="1"/>
</dbReference>
<dbReference type="InterPro" id="IPR027417">
    <property type="entry name" value="P-loop_NTPase"/>
</dbReference>
<dbReference type="GO" id="GO:0016887">
    <property type="term" value="F:ATP hydrolysis activity"/>
    <property type="evidence" value="ECO:0007669"/>
    <property type="project" value="InterPro"/>
</dbReference>
<dbReference type="SMART" id="SM00382">
    <property type="entry name" value="AAA"/>
    <property type="match status" value="1"/>
</dbReference>
<comment type="similarity">
    <text evidence="11">Belongs to the binding-protein-dependent transport system permease family.</text>
</comment>
<evidence type="ECO:0000256" key="1">
    <source>
        <dbReference type="ARBA" id="ARBA00004141"/>
    </source>
</evidence>
<evidence type="ECO:0000313" key="15">
    <source>
        <dbReference type="Proteomes" id="UP000065220"/>
    </source>
</evidence>
<feature type="transmembrane region" description="Helical" evidence="11">
    <location>
        <begin position="169"/>
        <end position="186"/>
    </location>
</feature>
<dbReference type="Proteomes" id="UP000065220">
    <property type="component" value="Chromosome"/>
</dbReference>
<dbReference type="PROSITE" id="PS00211">
    <property type="entry name" value="ABC_TRANSPORTER_1"/>
    <property type="match status" value="1"/>
</dbReference>
<feature type="transmembrane region" description="Helical" evidence="11">
    <location>
        <begin position="228"/>
        <end position="256"/>
    </location>
</feature>
<name>A0A0X8JCG1_ACTRD</name>
<evidence type="ECO:0000256" key="8">
    <source>
        <dbReference type="ARBA" id="ARBA00022840"/>
    </source>
</evidence>
<evidence type="ECO:0000256" key="11">
    <source>
        <dbReference type="RuleBase" id="RU363032"/>
    </source>
</evidence>
<feature type="domain" description="ABC transporter" evidence="12">
    <location>
        <begin position="416"/>
        <end position="657"/>
    </location>
</feature>
<dbReference type="InterPro" id="IPR000515">
    <property type="entry name" value="MetI-like"/>
</dbReference>
<evidence type="ECO:0000256" key="10">
    <source>
        <dbReference type="ARBA" id="ARBA00023136"/>
    </source>
</evidence>
<keyword evidence="4 11" id="KW-0813">Transport</keyword>
<accession>A0A0X8JCG1</accession>
<keyword evidence="9 11" id="KW-1133">Transmembrane helix</keyword>
<comment type="subcellular location">
    <subcellularLocation>
        <location evidence="11">Cell membrane</location>
        <topology evidence="11">Multi-pass membrane protein</topology>
    </subcellularLocation>
    <subcellularLocation>
        <location evidence="2">Cell membrane</location>
        <topology evidence="2">Peripheral membrane protein</topology>
    </subcellularLocation>
    <subcellularLocation>
        <location evidence="1">Membrane</location>
        <topology evidence="1">Multi-pass membrane protein</topology>
    </subcellularLocation>
</comment>
<dbReference type="GO" id="GO:0005886">
    <property type="term" value="C:plasma membrane"/>
    <property type="evidence" value="ECO:0007669"/>
    <property type="project" value="UniProtKB-SubCell"/>
</dbReference>
<dbReference type="AlphaFoldDB" id="A0A0X8JCG1"/>
<dbReference type="Pfam" id="PF00005">
    <property type="entry name" value="ABC_tran"/>
    <property type="match status" value="1"/>
</dbReference>
<reference evidence="15" key="1">
    <citation type="submission" date="2016-02" db="EMBL/GenBank/DDBJ databases">
        <authorList>
            <person name="Holder M.E."/>
            <person name="Ajami N.J."/>
            <person name="Petrosino J.F."/>
        </authorList>
    </citation>
    <scope>NUCLEOTIDE SEQUENCE [LARGE SCALE GENOMIC DNA]</scope>
    <source>
        <strain evidence="15">CCUG 36733</strain>
    </source>
</reference>
<dbReference type="InterPro" id="IPR035906">
    <property type="entry name" value="MetI-like_sf"/>
</dbReference>
<evidence type="ECO:0000256" key="5">
    <source>
        <dbReference type="ARBA" id="ARBA00022475"/>
    </source>
</evidence>
<dbReference type="SUPFAM" id="SSF52540">
    <property type="entry name" value="P-loop containing nucleoside triphosphate hydrolases"/>
    <property type="match status" value="1"/>
</dbReference>
<feature type="transmembrane region" description="Helical" evidence="11">
    <location>
        <begin position="143"/>
        <end position="163"/>
    </location>
</feature>
<sequence>MSRRKQNLAKASKPGLRFQGWRAMPTGSKIAVVVLVLIALMAILAPLVAPYSPRATGLASTTTVTNVNGIQVNVTDSAVAPSTGHLFGTDDAGRDIFSRAVYGARVSLVVGLSATVVALLAAAVLGSIAATSRKWVGEVVMRVLDVVMSFPGIALAAVLVLALSTRMPMVPVIILATAIVYTPQLTRVVRANIMSQFGEDYVAASRVMGARVPWILIKHVMRNCIAPIMVYATVLVADAIVFEASLSFIGAGIKSVNTPTWGNMLSEGKALLLSGHWWPTFFPGLMILITTLCLNILSEGLTDAMASPRIRRHVDVEADEAVMAAADTDRAWKEAEESLAAKGVVPADHELAPDAGAEAPGAVNETSVADRPGGPAVVAAATEQVPLSERLASLRSAELARRDRLVYPTPEAEPVLEVKNLSIAFPAQHGDVNIVDNVSFSVRPGETMGLVGESGCGKSITSMAVMGLLPDTARITGEILFKGRNLLELSPAERNALRGHEMSMIYQDALSSLNPSMLISAQMKQLTRRGGTRSAEELLELVGLDPVRTLKSYPHELSGGQRQRVLIAMALTRDPSLVIADEPTTALDVTVQKQVIDLLNDLREKLGFAMVFVSHDLALVAKVAHRITVMYAGQVVEQAGTTELLSNPVHEYTRGLLGAVLSIESGSNRLHQVRGTVPSPSEFVKGDRFAPRSDHPTVGLETRPVLKPVAGSTEHYYAITPELEAILGEESHS</sequence>
<organism evidence="14 15">
    <name type="scientific">Actinomyces radicidentis</name>
    <dbReference type="NCBI Taxonomy" id="111015"/>
    <lineage>
        <taxon>Bacteria</taxon>
        <taxon>Bacillati</taxon>
        <taxon>Actinomycetota</taxon>
        <taxon>Actinomycetes</taxon>
        <taxon>Actinomycetales</taxon>
        <taxon>Actinomycetaceae</taxon>
        <taxon>Actinomyces</taxon>
    </lineage>
</organism>
<dbReference type="CDD" id="cd03257">
    <property type="entry name" value="ABC_NikE_OppD_transporters"/>
    <property type="match status" value="1"/>
</dbReference>
<dbReference type="PROSITE" id="PS50893">
    <property type="entry name" value="ABC_TRANSPORTER_2"/>
    <property type="match status" value="1"/>
</dbReference>
<evidence type="ECO:0000256" key="9">
    <source>
        <dbReference type="ARBA" id="ARBA00022989"/>
    </source>
</evidence>
<dbReference type="KEGG" id="ard:AXF14_00165"/>
<evidence type="ECO:0000259" key="13">
    <source>
        <dbReference type="PROSITE" id="PS50928"/>
    </source>
</evidence>
<dbReference type="PROSITE" id="PS50928">
    <property type="entry name" value="ABC_TM1"/>
    <property type="match status" value="1"/>
</dbReference>
<dbReference type="Gene3D" id="1.10.3720.10">
    <property type="entry name" value="MetI-like"/>
    <property type="match status" value="1"/>
</dbReference>
<dbReference type="InterPro" id="IPR003439">
    <property type="entry name" value="ABC_transporter-like_ATP-bd"/>
</dbReference>
<keyword evidence="15" id="KW-1185">Reference proteome</keyword>
<evidence type="ECO:0000313" key="14">
    <source>
        <dbReference type="EMBL" id="AMD86319.1"/>
    </source>
</evidence>
<dbReference type="FunFam" id="3.40.50.300:FF:000016">
    <property type="entry name" value="Oligopeptide ABC transporter ATP-binding component"/>
    <property type="match status" value="1"/>
</dbReference>
<dbReference type="InterPro" id="IPR003593">
    <property type="entry name" value="AAA+_ATPase"/>
</dbReference>
<protein>
    <submittedName>
        <fullName evidence="14">ABC transporter</fullName>
    </submittedName>
</protein>
<evidence type="ECO:0000256" key="3">
    <source>
        <dbReference type="ARBA" id="ARBA00005417"/>
    </source>
</evidence>
<dbReference type="CDD" id="cd06261">
    <property type="entry name" value="TM_PBP2"/>
    <property type="match status" value="1"/>
</dbReference>
<evidence type="ECO:0000256" key="6">
    <source>
        <dbReference type="ARBA" id="ARBA00022692"/>
    </source>
</evidence>
<gene>
    <name evidence="14" type="ORF">AXF14_00165</name>
</gene>
<keyword evidence="8" id="KW-0067">ATP-binding</keyword>
<evidence type="ECO:0000256" key="4">
    <source>
        <dbReference type="ARBA" id="ARBA00022448"/>
    </source>
</evidence>
<dbReference type="Pfam" id="PF12911">
    <property type="entry name" value="OppC_N"/>
    <property type="match status" value="1"/>
</dbReference>
<dbReference type="InterPro" id="IPR050388">
    <property type="entry name" value="ABC_Ni/Peptide_Import"/>
</dbReference>
<evidence type="ECO:0000256" key="7">
    <source>
        <dbReference type="ARBA" id="ARBA00022741"/>
    </source>
</evidence>
<dbReference type="InterPro" id="IPR017871">
    <property type="entry name" value="ABC_transporter-like_CS"/>
</dbReference>
<dbReference type="EMBL" id="CP014228">
    <property type="protein sequence ID" value="AMD86319.1"/>
    <property type="molecule type" value="Genomic_DNA"/>
</dbReference>
<dbReference type="Pfam" id="PF08352">
    <property type="entry name" value="oligo_HPY"/>
    <property type="match status" value="1"/>
</dbReference>
<evidence type="ECO:0000259" key="12">
    <source>
        <dbReference type="PROSITE" id="PS50893"/>
    </source>
</evidence>
<dbReference type="SUPFAM" id="SSF161098">
    <property type="entry name" value="MetI-like"/>
    <property type="match status" value="1"/>
</dbReference>
<evidence type="ECO:0000256" key="2">
    <source>
        <dbReference type="ARBA" id="ARBA00004202"/>
    </source>
</evidence>
<feature type="transmembrane region" description="Helical" evidence="11">
    <location>
        <begin position="30"/>
        <end position="49"/>
    </location>
</feature>
<keyword evidence="6 11" id="KW-0812">Transmembrane</keyword>
<feature type="transmembrane region" description="Helical" evidence="11">
    <location>
        <begin position="108"/>
        <end position="131"/>
    </location>
</feature>